<reference evidence="1 2" key="1">
    <citation type="submission" date="2020-02" db="EMBL/GenBank/DDBJ databases">
        <title>Complete genome sequence of Blautia producta JCM 1471(T).</title>
        <authorList>
            <person name="Tourlousse D.M."/>
            <person name="Sakamoto M."/>
            <person name="Miura T."/>
            <person name="Narita K."/>
            <person name="Ohashi A."/>
            <person name="Uchino Y."/>
            <person name="Yamazoe A."/>
            <person name="Kameyama K."/>
            <person name="Terauchi J."/>
            <person name="Ohkuma M."/>
            <person name="Kawasaki H."/>
            <person name="Sekiguchi Y."/>
        </authorList>
    </citation>
    <scope>NUCLEOTIDE SEQUENCE [LARGE SCALE GENOMIC DNA]</scope>
    <source>
        <strain evidence="1 2">JCM 1471</strain>
    </source>
</reference>
<organism evidence="1 2">
    <name type="scientific">Blautia producta ATCC 27340 = DSM 2950</name>
    <dbReference type="NCBI Taxonomy" id="1121114"/>
    <lineage>
        <taxon>Bacteria</taxon>
        <taxon>Bacillati</taxon>
        <taxon>Bacillota</taxon>
        <taxon>Clostridia</taxon>
        <taxon>Lachnospirales</taxon>
        <taxon>Lachnospiraceae</taxon>
        <taxon>Blautia</taxon>
    </lineage>
</organism>
<dbReference type="RefSeq" id="WP_018594228.1">
    <property type="nucleotide sequence ID" value="NZ_AUUC01000014.1"/>
</dbReference>
<evidence type="ECO:0000313" key="1">
    <source>
        <dbReference type="EMBL" id="QIB57141.1"/>
    </source>
</evidence>
<sequence>MNHIETGGRFSIGLMKRLVIVGVSGNIELRTITSDKMVFPQKLMEGEFKIEFG</sequence>
<dbReference type="EMBL" id="CP048626">
    <property type="protein sequence ID" value="QIB57141.1"/>
    <property type="molecule type" value="Genomic_DNA"/>
</dbReference>
<dbReference type="GeneID" id="75054504"/>
<evidence type="ECO:0000313" key="2">
    <source>
        <dbReference type="Proteomes" id="UP000464715"/>
    </source>
</evidence>
<gene>
    <name evidence="1" type="ORF">GXM18_21195</name>
</gene>
<accession>A0ABX6JEP5</accession>
<protein>
    <submittedName>
        <fullName evidence="1">Uncharacterized protein</fullName>
    </submittedName>
</protein>
<keyword evidence="2" id="KW-1185">Reference proteome</keyword>
<dbReference type="Proteomes" id="UP000464715">
    <property type="component" value="Chromosome"/>
</dbReference>
<name>A0ABX6JEP5_9FIRM</name>
<proteinExistence type="predicted"/>